<feature type="domain" description="Glycerol-3-phosphate dehydrogenase NAD-dependent N-terminal" evidence="10">
    <location>
        <begin position="41"/>
        <end position="136"/>
    </location>
</feature>
<feature type="binding site" evidence="9">
    <location>
        <position position="232"/>
    </location>
    <ligand>
        <name>NAD(+)</name>
        <dbReference type="ChEBI" id="CHEBI:57540"/>
    </ligand>
</feature>
<name>A0A1G1ZS73_9BACT</name>
<dbReference type="STRING" id="1798410.A3H63_00365"/>
<dbReference type="Pfam" id="PF01210">
    <property type="entry name" value="NAD_Gly3P_dh_N"/>
    <property type="match status" value="1"/>
</dbReference>
<dbReference type="SUPFAM" id="SSF51735">
    <property type="entry name" value="NAD(P)-binding Rossmann-fold domains"/>
    <property type="match status" value="1"/>
</dbReference>
<dbReference type="InterPro" id="IPR006168">
    <property type="entry name" value="G3P_DH_NAD-dep"/>
</dbReference>
<feature type="binding site" evidence="8">
    <location>
        <begin position="232"/>
        <end position="233"/>
    </location>
    <ligand>
        <name>substrate</name>
    </ligand>
</feature>
<evidence type="ECO:0000256" key="5">
    <source>
        <dbReference type="ARBA" id="ARBA00023209"/>
    </source>
</evidence>
<evidence type="ECO:0000259" key="11">
    <source>
        <dbReference type="Pfam" id="PF07479"/>
    </source>
</evidence>
<evidence type="ECO:0000256" key="6">
    <source>
        <dbReference type="ARBA" id="ARBA00023264"/>
    </source>
</evidence>
<evidence type="ECO:0000256" key="1">
    <source>
        <dbReference type="ARBA" id="ARBA00011009"/>
    </source>
</evidence>
<evidence type="ECO:0000313" key="12">
    <source>
        <dbReference type="EMBL" id="OGY67315.1"/>
    </source>
</evidence>
<dbReference type="GO" id="GO:0047952">
    <property type="term" value="F:glycerol-3-phosphate dehydrogenase [NAD(P)+] activity"/>
    <property type="evidence" value="ECO:0007669"/>
    <property type="project" value="TreeGrafter"/>
</dbReference>
<evidence type="ECO:0000256" key="7">
    <source>
        <dbReference type="PIRSR" id="PIRSR000114-1"/>
    </source>
</evidence>
<protein>
    <recommendedName>
        <fullName evidence="14">Glycerol-3-phosphate dehydrogenase (NAD(P)(+))</fullName>
    </recommendedName>
</protein>
<keyword evidence="5" id="KW-0594">Phospholipid biosynthesis</keyword>
<evidence type="ECO:0000256" key="3">
    <source>
        <dbReference type="ARBA" id="ARBA00023002"/>
    </source>
</evidence>
<dbReference type="Gene3D" id="3.40.50.720">
    <property type="entry name" value="NAD(P)-binding Rossmann-like Domain"/>
    <property type="match status" value="1"/>
</dbReference>
<dbReference type="SUPFAM" id="SSF48179">
    <property type="entry name" value="6-phosphogluconate dehydrogenase C-terminal domain-like"/>
    <property type="match status" value="1"/>
</dbReference>
<feature type="active site" description="Proton acceptor" evidence="7">
    <location>
        <position position="168"/>
    </location>
</feature>
<keyword evidence="2" id="KW-0444">Lipid biosynthesis</keyword>
<dbReference type="Gene3D" id="1.10.1040.10">
    <property type="entry name" value="N-(1-d-carboxylethyl)-l-norvaline Dehydrogenase, domain 2"/>
    <property type="match status" value="1"/>
</dbReference>
<dbReference type="InterPro" id="IPR008927">
    <property type="entry name" value="6-PGluconate_DH-like_C_sf"/>
</dbReference>
<dbReference type="Proteomes" id="UP000176284">
    <property type="component" value="Unassembled WGS sequence"/>
</dbReference>
<organism evidence="12 13">
    <name type="scientific">Candidatus Harrisonbacteria bacterium RIFCSPLOWO2_02_FULL_45_10c</name>
    <dbReference type="NCBI Taxonomy" id="1798410"/>
    <lineage>
        <taxon>Bacteria</taxon>
        <taxon>Candidatus Harrisoniibacteriota</taxon>
    </lineage>
</organism>
<dbReference type="PROSITE" id="PS00957">
    <property type="entry name" value="NAD_G3PDH"/>
    <property type="match status" value="1"/>
</dbReference>
<sequence length="303" mass="32556">MKLLIIGAGELGRAVSAVLRKNKNLSICFWDKDESKIPGEKPLPENVADSDIIFLCIPSWSIRPVLSSIVPELPKKTVIVSFAKGVEAESMQTMDEVCASVLPDGQSWVVCGGPMIAEELAAGMPARGILTCKDKNIFSAIADIFSGTSVQLEYSDDVRGVAWAGVLKNIYALALGVADGLGWGRNQKSWLVTVALREMLEIIRIFRGKKETVLGLAGLGDLIATGFSNYSRNREVGELLALERPHGLAGGKNNDLQSEGMAAIGTVIKLFSGDVGHYPILNGLQKIVSGSGEARQIFREMIN</sequence>
<evidence type="ECO:0000259" key="10">
    <source>
        <dbReference type="Pfam" id="PF01210"/>
    </source>
</evidence>
<evidence type="ECO:0000313" key="13">
    <source>
        <dbReference type="Proteomes" id="UP000176284"/>
    </source>
</evidence>
<feature type="binding site" evidence="9">
    <location>
        <position position="117"/>
    </location>
    <ligand>
        <name>NAD(+)</name>
        <dbReference type="ChEBI" id="CHEBI:57540"/>
    </ligand>
</feature>
<dbReference type="PIRSF" id="PIRSF000114">
    <property type="entry name" value="Glycerol-3-P_dh"/>
    <property type="match status" value="1"/>
</dbReference>
<evidence type="ECO:0000256" key="2">
    <source>
        <dbReference type="ARBA" id="ARBA00022516"/>
    </source>
</evidence>
<evidence type="ECO:0008006" key="14">
    <source>
        <dbReference type="Google" id="ProtNLM"/>
    </source>
</evidence>
<comment type="similarity">
    <text evidence="1">Belongs to the NAD-dependent glycerol-3-phosphate dehydrogenase family.</text>
</comment>
<gene>
    <name evidence="12" type="ORF">A3H63_00365</name>
</gene>
<feature type="binding site" evidence="8">
    <location>
        <position position="84"/>
    </location>
    <ligand>
        <name>substrate</name>
    </ligand>
</feature>
<dbReference type="InterPro" id="IPR011128">
    <property type="entry name" value="G3P_DH_NAD-dep_N"/>
</dbReference>
<evidence type="ECO:0000256" key="4">
    <source>
        <dbReference type="ARBA" id="ARBA00023098"/>
    </source>
</evidence>
<evidence type="ECO:0000256" key="9">
    <source>
        <dbReference type="PIRSR" id="PIRSR000114-3"/>
    </source>
</evidence>
<feature type="domain" description="Glycerol-3-phosphate dehydrogenase NAD-dependent C-terminal" evidence="11">
    <location>
        <begin position="157"/>
        <end position="297"/>
    </location>
</feature>
<keyword evidence="3" id="KW-0560">Oxidoreductase</keyword>
<keyword evidence="9" id="KW-0520">NAD</keyword>
<proteinExistence type="inferred from homology"/>
<keyword evidence="4" id="KW-0443">Lipid metabolism</keyword>
<dbReference type="AlphaFoldDB" id="A0A1G1ZS73"/>
<dbReference type="GO" id="GO:0046168">
    <property type="term" value="P:glycerol-3-phosphate catabolic process"/>
    <property type="evidence" value="ECO:0007669"/>
    <property type="project" value="InterPro"/>
</dbReference>
<dbReference type="EMBL" id="MHJM01000028">
    <property type="protein sequence ID" value="OGY67315.1"/>
    <property type="molecule type" value="Genomic_DNA"/>
</dbReference>
<accession>A0A1G1ZS73</accession>
<dbReference type="InterPro" id="IPR006109">
    <property type="entry name" value="G3P_DH_NAD-dep_C"/>
</dbReference>
<dbReference type="GO" id="GO:0051287">
    <property type="term" value="F:NAD binding"/>
    <property type="evidence" value="ECO:0007669"/>
    <property type="project" value="InterPro"/>
</dbReference>
<dbReference type="PANTHER" id="PTHR11728:SF1">
    <property type="entry name" value="GLYCEROL-3-PHOSPHATE DEHYDROGENASE [NAD(+)] 2, CHLOROPLASTIC"/>
    <property type="match status" value="1"/>
</dbReference>
<dbReference type="InterPro" id="IPR036291">
    <property type="entry name" value="NAD(P)-bd_dom_sf"/>
</dbReference>
<dbReference type="InterPro" id="IPR013328">
    <property type="entry name" value="6PGD_dom2"/>
</dbReference>
<dbReference type="GO" id="GO:0005975">
    <property type="term" value="P:carbohydrate metabolic process"/>
    <property type="evidence" value="ECO:0007669"/>
    <property type="project" value="InterPro"/>
</dbReference>
<keyword evidence="6" id="KW-1208">Phospholipid metabolism</keyword>
<evidence type="ECO:0000256" key="8">
    <source>
        <dbReference type="PIRSR" id="PIRSR000114-2"/>
    </source>
</evidence>
<comment type="caution">
    <text evidence="12">The sequence shown here is derived from an EMBL/GenBank/DDBJ whole genome shotgun (WGS) entry which is preliminary data.</text>
</comment>
<dbReference type="GO" id="GO:0008654">
    <property type="term" value="P:phospholipid biosynthetic process"/>
    <property type="evidence" value="ECO:0007669"/>
    <property type="project" value="UniProtKB-KW"/>
</dbReference>
<reference evidence="12 13" key="1">
    <citation type="journal article" date="2016" name="Nat. Commun.">
        <title>Thousands of microbial genomes shed light on interconnected biogeochemical processes in an aquifer system.</title>
        <authorList>
            <person name="Anantharaman K."/>
            <person name="Brown C.T."/>
            <person name="Hug L.A."/>
            <person name="Sharon I."/>
            <person name="Castelle C.J."/>
            <person name="Probst A.J."/>
            <person name="Thomas B.C."/>
            <person name="Singh A."/>
            <person name="Wilkins M.J."/>
            <person name="Karaoz U."/>
            <person name="Brodie E.L."/>
            <person name="Williams K.H."/>
            <person name="Hubbard S.S."/>
            <person name="Banfield J.F."/>
        </authorList>
    </citation>
    <scope>NUCLEOTIDE SEQUENCE [LARGE SCALE GENOMIC DNA]</scope>
</reference>
<dbReference type="GO" id="GO:0005829">
    <property type="term" value="C:cytosol"/>
    <property type="evidence" value="ECO:0007669"/>
    <property type="project" value="TreeGrafter"/>
</dbReference>
<dbReference type="Pfam" id="PF07479">
    <property type="entry name" value="NAD_Gly3P_dh_C"/>
    <property type="match status" value="1"/>
</dbReference>
<feature type="binding site" evidence="9">
    <location>
        <begin position="7"/>
        <end position="12"/>
    </location>
    <ligand>
        <name>NAD(+)</name>
        <dbReference type="ChEBI" id="CHEBI:57540"/>
    </ligand>
</feature>
<dbReference type="PANTHER" id="PTHR11728">
    <property type="entry name" value="GLYCEROL-3-PHOSPHATE DEHYDROGENASE"/>
    <property type="match status" value="1"/>
</dbReference>